<name>A0A4R5EHR7_9RHOB</name>
<sequence>MEEAVMKLGYLSIPPVFPQGRGPGRPDAGARAQLAEALGFSEFYAALPETGAPLSIDSPERQALLRIVSDSPVRKLPELISVDGVSKKESSQAPGPLAALFECVDAARAQSAQGRAPLSVSWLDIDMLARHWAAHVTGCTHAARCARRQDWRIARTVVVDDDPARAEAIAKAPDSPCRAYYRGTLSPGADDAAVESRIDDCVFYGTQATVLGRLQEMVHAIGTFGTLTFVDHAWADAARARQSLILFADAVSQNQRSHTQRKYRKLELA</sequence>
<dbReference type="Gene3D" id="3.20.20.30">
    <property type="entry name" value="Luciferase-like domain"/>
    <property type="match status" value="1"/>
</dbReference>
<protein>
    <recommendedName>
        <fullName evidence="3">Luciferase-like domain-containing protein</fullName>
    </recommendedName>
</protein>
<accession>A0A4R5EHR7</accession>
<dbReference type="InterPro" id="IPR036661">
    <property type="entry name" value="Luciferase-like_sf"/>
</dbReference>
<proteinExistence type="predicted"/>
<dbReference type="EMBL" id="SMFP01000023">
    <property type="protein sequence ID" value="TDE34029.1"/>
    <property type="molecule type" value="Genomic_DNA"/>
</dbReference>
<dbReference type="RefSeq" id="WP_132831454.1">
    <property type="nucleotide sequence ID" value="NZ_SMFP01000023.1"/>
</dbReference>
<evidence type="ECO:0000313" key="2">
    <source>
        <dbReference type="Proteomes" id="UP000294662"/>
    </source>
</evidence>
<gene>
    <name evidence="1" type="ORF">E1B25_20520</name>
</gene>
<evidence type="ECO:0008006" key="3">
    <source>
        <dbReference type="Google" id="ProtNLM"/>
    </source>
</evidence>
<evidence type="ECO:0000313" key="1">
    <source>
        <dbReference type="EMBL" id="TDE34029.1"/>
    </source>
</evidence>
<dbReference type="SUPFAM" id="SSF51679">
    <property type="entry name" value="Bacterial luciferase-like"/>
    <property type="match status" value="1"/>
</dbReference>
<dbReference type="OrthoDB" id="7848652at2"/>
<dbReference type="GO" id="GO:0016705">
    <property type="term" value="F:oxidoreductase activity, acting on paired donors, with incorporation or reduction of molecular oxygen"/>
    <property type="evidence" value="ECO:0007669"/>
    <property type="project" value="InterPro"/>
</dbReference>
<dbReference type="AlphaFoldDB" id="A0A4R5EHR7"/>
<keyword evidence="2" id="KW-1185">Reference proteome</keyword>
<comment type="caution">
    <text evidence="1">The sequence shown here is derived from an EMBL/GenBank/DDBJ whole genome shotgun (WGS) entry which is preliminary data.</text>
</comment>
<organism evidence="1 2">
    <name type="scientific">Antarcticimicrobium sediminis</name>
    <dbReference type="NCBI Taxonomy" id="2546227"/>
    <lineage>
        <taxon>Bacteria</taxon>
        <taxon>Pseudomonadati</taxon>
        <taxon>Pseudomonadota</taxon>
        <taxon>Alphaproteobacteria</taxon>
        <taxon>Rhodobacterales</taxon>
        <taxon>Paracoccaceae</taxon>
        <taxon>Antarcticimicrobium</taxon>
    </lineage>
</organism>
<reference evidence="1 2" key="1">
    <citation type="submission" date="2019-03" db="EMBL/GenBank/DDBJ databases">
        <authorList>
            <person name="Zhang S."/>
        </authorList>
    </citation>
    <scope>NUCLEOTIDE SEQUENCE [LARGE SCALE GENOMIC DNA]</scope>
    <source>
        <strain evidence="1 2">S4J41</strain>
    </source>
</reference>
<dbReference type="Proteomes" id="UP000294662">
    <property type="component" value="Unassembled WGS sequence"/>
</dbReference>